<protein>
    <recommendedName>
        <fullName evidence="2">Expansin-like EG45 domain-containing protein</fullName>
    </recommendedName>
</protein>
<feature type="domain" description="Expansin-like EG45" evidence="2">
    <location>
        <begin position="38"/>
        <end position="127"/>
    </location>
</feature>
<dbReference type="Pfam" id="PF03330">
    <property type="entry name" value="DPBB_1"/>
    <property type="match status" value="1"/>
</dbReference>
<dbReference type="CDD" id="cd22269">
    <property type="entry name" value="DPBB_EG45-like"/>
    <property type="match status" value="1"/>
</dbReference>
<name>A0ABD3GX25_9MARC</name>
<accession>A0ABD3GX25</accession>
<dbReference type="Proteomes" id="UP001633002">
    <property type="component" value="Unassembled WGS sequence"/>
</dbReference>
<evidence type="ECO:0000313" key="4">
    <source>
        <dbReference type="Proteomes" id="UP001633002"/>
    </source>
</evidence>
<gene>
    <name evidence="3" type="ORF">R1sor_000697</name>
</gene>
<dbReference type="PROSITE" id="PS50842">
    <property type="entry name" value="EXPANSIN_EG45"/>
    <property type="match status" value="1"/>
</dbReference>
<dbReference type="Gene3D" id="2.40.40.10">
    <property type="entry name" value="RlpA-like domain"/>
    <property type="match status" value="1"/>
</dbReference>
<evidence type="ECO:0000256" key="1">
    <source>
        <dbReference type="SAM" id="SignalP"/>
    </source>
</evidence>
<keyword evidence="4" id="KW-1185">Reference proteome</keyword>
<comment type="caution">
    <text evidence="3">The sequence shown here is derived from an EMBL/GenBank/DDBJ whole genome shotgun (WGS) entry which is preliminary data.</text>
</comment>
<sequence length="134" mass="14023">MALKLAGVATIAVSLLLLQLSAAHSTGQASYYTAPFVPSACYGFDQNQFPANLFFAAGGDGAPNIWAGGANCGKWFRIRCTGNGCTNSNTISVKIVDRYPSGRAFDLSDTAFLAIANPDVGFITVLYSGPFDSP</sequence>
<organism evidence="3 4">
    <name type="scientific">Riccia sorocarpa</name>
    <dbReference type="NCBI Taxonomy" id="122646"/>
    <lineage>
        <taxon>Eukaryota</taxon>
        <taxon>Viridiplantae</taxon>
        <taxon>Streptophyta</taxon>
        <taxon>Embryophyta</taxon>
        <taxon>Marchantiophyta</taxon>
        <taxon>Marchantiopsida</taxon>
        <taxon>Marchantiidae</taxon>
        <taxon>Marchantiales</taxon>
        <taxon>Ricciaceae</taxon>
        <taxon>Riccia</taxon>
    </lineage>
</organism>
<keyword evidence="1" id="KW-0732">Signal</keyword>
<feature type="chain" id="PRO_5044774584" description="Expansin-like EG45 domain-containing protein" evidence="1">
    <location>
        <begin position="24"/>
        <end position="134"/>
    </location>
</feature>
<feature type="signal peptide" evidence="1">
    <location>
        <begin position="1"/>
        <end position="23"/>
    </location>
</feature>
<dbReference type="AlphaFoldDB" id="A0ABD3GX25"/>
<dbReference type="SUPFAM" id="SSF50685">
    <property type="entry name" value="Barwin-like endoglucanases"/>
    <property type="match status" value="1"/>
</dbReference>
<evidence type="ECO:0000259" key="2">
    <source>
        <dbReference type="PROSITE" id="PS50842"/>
    </source>
</evidence>
<dbReference type="PANTHER" id="PTHR47480:SF1">
    <property type="entry name" value="EG45-LIKE DOMAIN CONTAINING PROTEIN 1"/>
    <property type="match status" value="1"/>
</dbReference>
<dbReference type="InterPro" id="IPR036908">
    <property type="entry name" value="RlpA-like_sf"/>
</dbReference>
<dbReference type="PANTHER" id="PTHR47480">
    <property type="entry name" value="EG45-LIKE DOMAIN CONTAINING PROTEIN"/>
    <property type="match status" value="1"/>
</dbReference>
<dbReference type="InterPro" id="IPR007112">
    <property type="entry name" value="Expansin/allergen_DPBB_dom"/>
</dbReference>
<dbReference type="EMBL" id="JBJQOH010000006">
    <property type="protein sequence ID" value="KAL3682675.1"/>
    <property type="molecule type" value="Genomic_DNA"/>
</dbReference>
<dbReference type="InterPro" id="IPR009009">
    <property type="entry name" value="RlpA-like_DPBB"/>
</dbReference>
<proteinExistence type="predicted"/>
<reference evidence="3 4" key="1">
    <citation type="submission" date="2024-09" db="EMBL/GenBank/DDBJ databases">
        <title>Chromosome-scale assembly of Riccia sorocarpa.</title>
        <authorList>
            <person name="Paukszto L."/>
        </authorList>
    </citation>
    <scope>NUCLEOTIDE SEQUENCE [LARGE SCALE GENOMIC DNA]</scope>
    <source>
        <strain evidence="3">LP-2024</strain>
        <tissue evidence="3">Aerial parts of the thallus</tissue>
    </source>
</reference>
<evidence type="ECO:0000313" key="3">
    <source>
        <dbReference type="EMBL" id="KAL3682675.1"/>
    </source>
</evidence>